<evidence type="ECO:0000313" key="4">
    <source>
        <dbReference type="RefSeq" id="XP_009758236.1"/>
    </source>
</evidence>
<accession>A0A1U7UZR8</accession>
<gene>
    <name evidence="4" type="primary">LOC104210958</name>
</gene>
<evidence type="ECO:0000313" key="3">
    <source>
        <dbReference type="Proteomes" id="UP000189701"/>
    </source>
</evidence>
<feature type="domain" description="Reverse transcriptase zinc-binding" evidence="2">
    <location>
        <begin position="151"/>
        <end position="229"/>
    </location>
</feature>
<evidence type="ECO:0000259" key="2">
    <source>
        <dbReference type="Pfam" id="PF13966"/>
    </source>
</evidence>
<proteinExistence type="predicted"/>
<dbReference type="PANTHER" id="PTHR36617">
    <property type="entry name" value="PROTEIN, PUTATIVE-RELATED"/>
    <property type="match status" value="1"/>
</dbReference>
<protein>
    <submittedName>
        <fullName evidence="4">Uncharacterized protein LOC104210958</fullName>
    </submittedName>
</protein>
<dbReference type="InterPro" id="IPR026960">
    <property type="entry name" value="RVT-Znf"/>
</dbReference>
<dbReference type="PANTHER" id="PTHR36617:SF15">
    <property type="entry name" value="REVERSE TRANSCRIPTASE ZINC-BINDING DOMAIN-CONTAINING PROTEIN"/>
    <property type="match status" value="1"/>
</dbReference>
<reference evidence="4" key="2">
    <citation type="submission" date="2025-08" db="UniProtKB">
        <authorList>
            <consortium name="RefSeq"/>
        </authorList>
    </citation>
    <scope>IDENTIFICATION</scope>
    <source>
        <tissue evidence="4">Leaf</tissue>
    </source>
</reference>
<dbReference type="Pfam" id="PF13966">
    <property type="entry name" value="zf-RVT"/>
    <property type="match status" value="1"/>
</dbReference>
<dbReference type="Proteomes" id="UP000189701">
    <property type="component" value="Unplaced"/>
</dbReference>
<organism evidence="3 4">
    <name type="scientific">Nicotiana sylvestris</name>
    <name type="common">Wood tobacco</name>
    <name type="synonym">South American tobacco</name>
    <dbReference type="NCBI Taxonomy" id="4096"/>
    <lineage>
        <taxon>Eukaryota</taxon>
        <taxon>Viridiplantae</taxon>
        <taxon>Streptophyta</taxon>
        <taxon>Embryophyta</taxon>
        <taxon>Tracheophyta</taxon>
        <taxon>Spermatophyta</taxon>
        <taxon>Magnoliopsida</taxon>
        <taxon>eudicotyledons</taxon>
        <taxon>Gunneridae</taxon>
        <taxon>Pentapetalae</taxon>
        <taxon>asterids</taxon>
        <taxon>lamiids</taxon>
        <taxon>Solanales</taxon>
        <taxon>Solanaceae</taxon>
        <taxon>Nicotianoideae</taxon>
        <taxon>Nicotianeae</taxon>
        <taxon>Nicotiana</taxon>
    </lineage>
</organism>
<dbReference type="eggNOG" id="KOG1075">
    <property type="taxonomic scope" value="Eukaryota"/>
</dbReference>
<dbReference type="OrthoDB" id="1306001at2759"/>
<dbReference type="RefSeq" id="XP_009758236.1">
    <property type="nucleotide sequence ID" value="XM_009759934.1"/>
</dbReference>
<feature type="transmembrane region" description="Helical" evidence="1">
    <location>
        <begin position="218"/>
        <end position="238"/>
    </location>
</feature>
<sequence>MKCLWTQENNCMWKEVVNAKHGVQNHWCIKQSKAPHGVGVWKHICKLWEEFSQNMHFVSGNGHHIKFRKDKWLVSTALMNAYSALYQIAREPDSTICQNMEDNTWNIIYRRNLQDWEFEELHRLLATLNGFSSNQLALDQLLWGTTHAGRYSVIAAHKLAGNRNAITNQWPWQLIWKVKLPPKVICFNWTALHGACLTHDSLARRNFSMAEAESHNHLFLHCTIAVGLWNIFLSLFGLRWVMPQNFSEAFESWSLWKVDSSIRKIGR</sequence>
<reference evidence="3" key="1">
    <citation type="journal article" date="2013" name="Genome Biol.">
        <title>Reference genomes and transcriptomes of Nicotiana sylvestris and Nicotiana tomentosiformis.</title>
        <authorList>
            <person name="Sierro N."/>
            <person name="Battey J.N."/>
            <person name="Ouadi S."/>
            <person name="Bovet L."/>
            <person name="Goepfert S."/>
            <person name="Bakaher N."/>
            <person name="Peitsch M.C."/>
            <person name="Ivanov N.V."/>
        </authorList>
    </citation>
    <scope>NUCLEOTIDE SEQUENCE [LARGE SCALE GENOMIC DNA]</scope>
</reference>
<keyword evidence="1" id="KW-0812">Transmembrane</keyword>
<keyword evidence="1" id="KW-0472">Membrane</keyword>
<dbReference type="AlphaFoldDB" id="A0A1U7UZR8"/>
<evidence type="ECO:0000256" key="1">
    <source>
        <dbReference type="SAM" id="Phobius"/>
    </source>
</evidence>
<keyword evidence="1" id="KW-1133">Transmembrane helix</keyword>
<keyword evidence="3" id="KW-1185">Reference proteome</keyword>
<name>A0A1U7UZR8_NICSY</name>